<feature type="chain" id="PRO_5012719424" description="Peptidase MA-like domain-containing protein" evidence="1">
    <location>
        <begin position="35"/>
        <end position="335"/>
    </location>
</feature>
<evidence type="ECO:0000256" key="1">
    <source>
        <dbReference type="SAM" id="SignalP"/>
    </source>
</evidence>
<evidence type="ECO:0000313" key="2">
    <source>
        <dbReference type="EMBL" id="ATL48120.1"/>
    </source>
</evidence>
<dbReference type="OrthoDB" id="1524857at2"/>
<proteinExistence type="predicted"/>
<dbReference type="RefSeq" id="WP_098194497.1">
    <property type="nucleotide sequence ID" value="NZ_CP023777.1"/>
</dbReference>
<reference evidence="2 3" key="1">
    <citation type="submission" date="2017-10" db="EMBL/GenBank/DDBJ databases">
        <title>Paenichitinophaga pekingensis gen. nov., sp. nov., isolated from activated sludge.</title>
        <authorList>
            <person name="Jin D."/>
            <person name="Kong X."/>
            <person name="Deng Y."/>
            <person name="Bai Z."/>
        </authorList>
    </citation>
    <scope>NUCLEOTIDE SEQUENCE [LARGE SCALE GENOMIC DNA]</scope>
    <source>
        <strain evidence="2 3">13</strain>
    </source>
</reference>
<name>A0A291QW11_9BACT</name>
<organism evidence="2 3">
    <name type="scientific">Chitinophaga caeni</name>
    <dbReference type="NCBI Taxonomy" id="2029983"/>
    <lineage>
        <taxon>Bacteria</taxon>
        <taxon>Pseudomonadati</taxon>
        <taxon>Bacteroidota</taxon>
        <taxon>Chitinophagia</taxon>
        <taxon>Chitinophagales</taxon>
        <taxon>Chitinophagaceae</taxon>
        <taxon>Chitinophaga</taxon>
    </lineage>
</organism>
<dbReference type="Proteomes" id="UP000220133">
    <property type="component" value="Chromosome"/>
</dbReference>
<sequence>MKYINSFIYITFIFVTPLLLCATALSAQSTAAHAGALLTGGKSLSLYERISAIEQRYSIQIHFSEFPIDTGRFAISAAPRETGAQKKLKTRHPYQNKDTTQVPNLVKPGERKTRFAYLQVADSIYRDSLLQIFSEEWEKYPPAFIRSIDIKNVYFVRNLQVYGQTRYAMPDGASNDLYYNTDYVGIRKESYLRHSLHHELYHLIEKQFFGDFYYVDATWASFNPPLFSYSTGGADAYAKQQFSKQVHPYKGFVSGYATSGLEEDKAEVFAYMMTGNQFLQLLRWSQDDIILAQKMAYMMGFTRGICREMDMEYFLKIHEIKTKQVSQPLLPNDIY</sequence>
<keyword evidence="3" id="KW-1185">Reference proteome</keyword>
<dbReference type="EMBL" id="CP023777">
    <property type="protein sequence ID" value="ATL48120.1"/>
    <property type="molecule type" value="Genomic_DNA"/>
</dbReference>
<evidence type="ECO:0000313" key="3">
    <source>
        <dbReference type="Proteomes" id="UP000220133"/>
    </source>
</evidence>
<dbReference type="InterPro" id="IPR030890">
    <property type="entry name" value="LP_HExxH_w_TonB"/>
</dbReference>
<gene>
    <name evidence="2" type="ORF">COR50_13640</name>
</gene>
<keyword evidence="1" id="KW-0732">Signal</keyword>
<feature type="signal peptide" evidence="1">
    <location>
        <begin position="1"/>
        <end position="34"/>
    </location>
</feature>
<dbReference type="KEGG" id="cbae:COR50_13640"/>
<dbReference type="Gene3D" id="3.40.390.70">
    <property type="match status" value="1"/>
</dbReference>
<protein>
    <recommendedName>
        <fullName evidence="4">Peptidase MA-like domain-containing protein</fullName>
    </recommendedName>
</protein>
<evidence type="ECO:0008006" key="4">
    <source>
        <dbReference type="Google" id="ProtNLM"/>
    </source>
</evidence>
<accession>A0A291QW11</accession>
<dbReference type="Pfam" id="PF15890">
    <property type="entry name" value="Peptidase_Mx1"/>
    <property type="match status" value="1"/>
</dbReference>
<dbReference type="AlphaFoldDB" id="A0A291QW11"/>